<dbReference type="SUPFAM" id="SSF53850">
    <property type="entry name" value="Periplasmic binding protein-like II"/>
    <property type="match status" value="1"/>
</dbReference>
<evidence type="ECO:0000256" key="2">
    <source>
        <dbReference type="ARBA" id="ARBA00023015"/>
    </source>
</evidence>
<evidence type="ECO:0000313" key="7">
    <source>
        <dbReference type="Proteomes" id="UP000238326"/>
    </source>
</evidence>
<name>A0A2S9KD46_9BURK</name>
<protein>
    <submittedName>
        <fullName evidence="6">LysR family transcriptional regulator</fullName>
    </submittedName>
</protein>
<dbReference type="FunFam" id="1.10.10.10:FF:000001">
    <property type="entry name" value="LysR family transcriptional regulator"/>
    <property type="match status" value="1"/>
</dbReference>
<accession>A0A2S9KD46</accession>
<dbReference type="AlphaFoldDB" id="A0A2S9KD46"/>
<reference evidence="6 7" key="1">
    <citation type="submission" date="2018-03" db="EMBL/GenBank/DDBJ databases">
        <title>Comparative genomics illustrates the genes involved in a hyperalkaliphilic mechanisms of Serpentinomonas isolated from highly-alkaline calcium-rich serpentinized springs.</title>
        <authorList>
            <person name="Suzuki S."/>
            <person name="Ishii S."/>
            <person name="Walworth N."/>
            <person name="Bird L."/>
            <person name="Kuenen J.G."/>
            <person name="Nealson K.H."/>
        </authorList>
    </citation>
    <scope>NUCLEOTIDE SEQUENCE [LARGE SCALE GENOMIC DNA]</scope>
    <source>
        <strain evidence="6 7">83</strain>
    </source>
</reference>
<dbReference type="Proteomes" id="UP000238326">
    <property type="component" value="Unassembled WGS sequence"/>
</dbReference>
<dbReference type="Gene3D" id="3.40.190.290">
    <property type="match status" value="1"/>
</dbReference>
<comment type="caution">
    <text evidence="6">The sequence shown here is derived from an EMBL/GenBank/DDBJ whole genome shotgun (WGS) entry which is preliminary data.</text>
</comment>
<keyword evidence="2" id="KW-0805">Transcription regulation</keyword>
<gene>
    <name evidence="6" type="ORF">C6P61_11810</name>
</gene>
<evidence type="ECO:0000256" key="4">
    <source>
        <dbReference type="ARBA" id="ARBA00023163"/>
    </source>
</evidence>
<keyword evidence="7" id="KW-1185">Reference proteome</keyword>
<evidence type="ECO:0000313" key="6">
    <source>
        <dbReference type="EMBL" id="PRD68295.1"/>
    </source>
</evidence>
<dbReference type="Pfam" id="PF00126">
    <property type="entry name" value="HTH_1"/>
    <property type="match status" value="1"/>
</dbReference>
<dbReference type="Pfam" id="PF03466">
    <property type="entry name" value="LysR_substrate"/>
    <property type="match status" value="1"/>
</dbReference>
<dbReference type="OrthoDB" id="9786526at2"/>
<keyword evidence="4" id="KW-0804">Transcription</keyword>
<dbReference type="CDD" id="cd08422">
    <property type="entry name" value="PBP2_CrgA_like"/>
    <property type="match status" value="1"/>
</dbReference>
<organism evidence="6 7">
    <name type="scientific">Malikia spinosa</name>
    <dbReference type="NCBI Taxonomy" id="86180"/>
    <lineage>
        <taxon>Bacteria</taxon>
        <taxon>Pseudomonadati</taxon>
        <taxon>Pseudomonadota</taxon>
        <taxon>Betaproteobacteria</taxon>
        <taxon>Burkholderiales</taxon>
        <taxon>Comamonadaceae</taxon>
        <taxon>Malikia</taxon>
    </lineage>
</organism>
<proteinExistence type="inferred from homology"/>
<dbReference type="InterPro" id="IPR000847">
    <property type="entry name" value="LysR_HTH_N"/>
</dbReference>
<feature type="domain" description="HTH lysR-type" evidence="5">
    <location>
        <begin position="1"/>
        <end position="59"/>
    </location>
</feature>
<dbReference type="PANTHER" id="PTHR30537:SF5">
    <property type="entry name" value="HTH-TYPE TRANSCRIPTIONAL ACTIVATOR TTDR-RELATED"/>
    <property type="match status" value="1"/>
</dbReference>
<dbReference type="GO" id="GO:0003700">
    <property type="term" value="F:DNA-binding transcription factor activity"/>
    <property type="evidence" value="ECO:0007669"/>
    <property type="project" value="InterPro"/>
</dbReference>
<dbReference type="RefSeq" id="WP_105730136.1">
    <property type="nucleotide sequence ID" value="NZ_PVLR01000034.1"/>
</dbReference>
<dbReference type="PANTHER" id="PTHR30537">
    <property type="entry name" value="HTH-TYPE TRANSCRIPTIONAL REGULATOR"/>
    <property type="match status" value="1"/>
</dbReference>
<feature type="non-terminal residue" evidence="6">
    <location>
        <position position="280"/>
    </location>
</feature>
<dbReference type="SUPFAM" id="SSF46785">
    <property type="entry name" value="Winged helix' DNA-binding domain"/>
    <property type="match status" value="1"/>
</dbReference>
<keyword evidence="3" id="KW-0238">DNA-binding</keyword>
<sequence>MDRLTELELFVKIAESGSMGRAAESLGLSNPAASRYLAALENRLKARLVERNTRRLYLTSEGQEFYERARLVLTELQDAEAAVNRHTLNPSGVLKISASLSFSLHQIAPRLKRYHQLYPNVRVHVEAANRYLDMIDNGIDVAIRTREFEPDSNIMIRRLGSTRRILCAAPSYLAARNPPRQPQDLLNHDFLVYVLANKSNELRLSRGSEVETITVQGLLESNDGQVLRQAALDGMGILVQPSYIVYDDIVAGRLVPILNDWDLPRLQINIAYPSRKHLSA</sequence>
<comment type="similarity">
    <text evidence="1">Belongs to the LysR transcriptional regulatory family.</text>
</comment>
<dbReference type="InterPro" id="IPR036390">
    <property type="entry name" value="WH_DNA-bd_sf"/>
</dbReference>
<evidence type="ECO:0000259" key="5">
    <source>
        <dbReference type="PROSITE" id="PS50931"/>
    </source>
</evidence>
<dbReference type="PROSITE" id="PS50931">
    <property type="entry name" value="HTH_LYSR"/>
    <property type="match status" value="1"/>
</dbReference>
<dbReference type="InterPro" id="IPR005119">
    <property type="entry name" value="LysR_subst-bd"/>
</dbReference>
<dbReference type="InterPro" id="IPR058163">
    <property type="entry name" value="LysR-type_TF_proteobact-type"/>
</dbReference>
<evidence type="ECO:0000256" key="1">
    <source>
        <dbReference type="ARBA" id="ARBA00009437"/>
    </source>
</evidence>
<dbReference type="Gene3D" id="1.10.10.10">
    <property type="entry name" value="Winged helix-like DNA-binding domain superfamily/Winged helix DNA-binding domain"/>
    <property type="match status" value="1"/>
</dbReference>
<dbReference type="EMBL" id="PVLR01000034">
    <property type="protein sequence ID" value="PRD68295.1"/>
    <property type="molecule type" value="Genomic_DNA"/>
</dbReference>
<evidence type="ECO:0000256" key="3">
    <source>
        <dbReference type="ARBA" id="ARBA00023125"/>
    </source>
</evidence>
<dbReference type="InterPro" id="IPR036388">
    <property type="entry name" value="WH-like_DNA-bd_sf"/>
</dbReference>
<dbReference type="GO" id="GO:0003677">
    <property type="term" value="F:DNA binding"/>
    <property type="evidence" value="ECO:0007669"/>
    <property type="project" value="UniProtKB-KW"/>
</dbReference>